<dbReference type="InterPro" id="IPR012337">
    <property type="entry name" value="RNaseH-like_sf"/>
</dbReference>
<dbReference type="PANTHER" id="PTHR37984:SF15">
    <property type="entry name" value="INTEGRASE CATALYTIC DOMAIN-CONTAINING PROTEIN"/>
    <property type="match status" value="1"/>
</dbReference>
<dbReference type="InterPro" id="IPR050951">
    <property type="entry name" value="Retrovirus_Pol_polyprotein"/>
</dbReference>
<accession>A0A329R8D3</accession>
<organism evidence="2 3">
    <name type="scientific">Phytophthora cactorum</name>
    <dbReference type="NCBI Taxonomy" id="29920"/>
    <lineage>
        <taxon>Eukaryota</taxon>
        <taxon>Sar</taxon>
        <taxon>Stramenopiles</taxon>
        <taxon>Oomycota</taxon>
        <taxon>Peronosporomycetes</taxon>
        <taxon>Peronosporales</taxon>
        <taxon>Peronosporaceae</taxon>
        <taxon>Phytophthora</taxon>
    </lineage>
</organism>
<dbReference type="Gene3D" id="3.30.420.10">
    <property type="entry name" value="Ribonuclease H-like superfamily/Ribonuclease H"/>
    <property type="match status" value="1"/>
</dbReference>
<gene>
    <name evidence="2" type="ORF">PC110_g22693</name>
</gene>
<dbReference type="AlphaFoldDB" id="A0A329R8D3"/>
<sequence length="346" mass="39937">MDARLVIPDNEDLKDRVICENHDVVTAGHPGYIKTYLGVQKRINDSRERSHYGHRGPLDEEGKVYRNYYISDSRRGCYAVKDHGGAKSIISGGDSKFTSKFWQEVIKTLETTHKLSSAFSPQTDGQPKRTNRFIEDYLRGVVNLFQNDWDEYRQLAEFAYNQRFHSSISMSPFKTALGYVPYMPDDVARHPEFEQLHESASEFSSNKTSYYDKNRLAQDFKPGDLVLLDGRNWDIRHKGFAQAKKLAPRFIGSYPIVKQIQQDSYELKLSKGLRLHPVFHTSLLKPYCNDKLRRQNVYKVILSDGTEGQLVREVIWPPTSQKKITVSDLVAWRTEGSRYLGTSLRT</sequence>
<dbReference type="GO" id="GO:0003676">
    <property type="term" value="F:nucleic acid binding"/>
    <property type="evidence" value="ECO:0007669"/>
    <property type="project" value="InterPro"/>
</dbReference>
<evidence type="ECO:0000313" key="2">
    <source>
        <dbReference type="EMBL" id="RAW20864.1"/>
    </source>
</evidence>
<feature type="domain" description="Integrase catalytic" evidence="1">
    <location>
        <begin position="83"/>
        <end position="180"/>
    </location>
</feature>
<keyword evidence="3" id="KW-1185">Reference proteome</keyword>
<name>A0A329R8D3_9STRA</name>
<dbReference type="PROSITE" id="PS50994">
    <property type="entry name" value="INTEGRASE"/>
    <property type="match status" value="1"/>
</dbReference>
<dbReference type="VEuPathDB" id="FungiDB:PC110_g22693"/>
<proteinExistence type="predicted"/>
<evidence type="ECO:0000313" key="3">
    <source>
        <dbReference type="Proteomes" id="UP000251314"/>
    </source>
</evidence>
<dbReference type="Pfam" id="PF24626">
    <property type="entry name" value="SH3_Tf2-1"/>
    <property type="match status" value="1"/>
</dbReference>
<comment type="caution">
    <text evidence="2">The sequence shown here is derived from an EMBL/GenBank/DDBJ whole genome shotgun (WGS) entry which is preliminary data.</text>
</comment>
<dbReference type="EMBL" id="MJFZ01002290">
    <property type="protein sequence ID" value="RAW20864.1"/>
    <property type="molecule type" value="Genomic_DNA"/>
</dbReference>
<dbReference type="SUPFAM" id="SSF53098">
    <property type="entry name" value="Ribonuclease H-like"/>
    <property type="match status" value="1"/>
</dbReference>
<dbReference type="STRING" id="29920.A0A329R8D3"/>
<dbReference type="GO" id="GO:0015074">
    <property type="term" value="P:DNA integration"/>
    <property type="evidence" value="ECO:0007669"/>
    <property type="project" value="InterPro"/>
</dbReference>
<evidence type="ECO:0000259" key="1">
    <source>
        <dbReference type="PROSITE" id="PS50994"/>
    </source>
</evidence>
<dbReference type="Proteomes" id="UP000251314">
    <property type="component" value="Unassembled WGS sequence"/>
</dbReference>
<dbReference type="InterPro" id="IPR056924">
    <property type="entry name" value="SH3_Tf2-1"/>
</dbReference>
<dbReference type="PANTHER" id="PTHR37984">
    <property type="entry name" value="PROTEIN CBG26694"/>
    <property type="match status" value="1"/>
</dbReference>
<dbReference type="InterPro" id="IPR036397">
    <property type="entry name" value="RNaseH_sf"/>
</dbReference>
<protein>
    <recommendedName>
        <fullName evidence="1">Integrase catalytic domain-containing protein</fullName>
    </recommendedName>
</protein>
<dbReference type="InterPro" id="IPR001584">
    <property type="entry name" value="Integrase_cat-core"/>
</dbReference>
<dbReference type="OrthoDB" id="123497at2759"/>
<reference evidence="2 3" key="1">
    <citation type="submission" date="2018-01" db="EMBL/GenBank/DDBJ databases">
        <title>Draft genome of the strawberry crown rot pathogen Phytophthora cactorum.</title>
        <authorList>
            <person name="Armitage A.D."/>
            <person name="Lysoe E."/>
            <person name="Nellist C.F."/>
            <person name="Harrison R.J."/>
            <person name="Brurberg M.B."/>
        </authorList>
    </citation>
    <scope>NUCLEOTIDE SEQUENCE [LARGE SCALE GENOMIC DNA]</scope>
    <source>
        <strain evidence="2 3">10300</strain>
    </source>
</reference>